<dbReference type="InterPro" id="IPR051526">
    <property type="entry name" value="Beta-Glucosidase_SUN"/>
</dbReference>
<dbReference type="Proteomes" id="UP000595662">
    <property type="component" value="Chromosome 2"/>
</dbReference>
<keyword evidence="9" id="KW-0961">Cell wall biogenesis/degradation</keyword>
<keyword evidence="5" id="KW-0732">Signal</keyword>
<dbReference type="KEGG" id="pdp:PDIP_54540"/>
<accession>A0A7T6XKU2</accession>
<keyword evidence="10" id="KW-0624">Polysaccharide degradation</keyword>
<evidence type="ECO:0000256" key="1">
    <source>
        <dbReference type="ARBA" id="ARBA00004191"/>
    </source>
</evidence>
<proteinExistence type="inferred from homology"/>
<dbReference type="PANTHER" id="PTHR31316:SF0">
    <property type="entry name" value="SECRETED BETA-GLUCOSIDASE SIM1-RELATED"/>
    <property type="match status" value="1"/>
</dbReference>
<keyword evidence="3" id="KW-0134">Cell wall</keyword>
<dbReference type="GO" id="GO:0000272">
    <property type="term" value="P:polysaccharide catabolic process"/>
    <property type="evidence" value="ECO:0007669"/>
    <property type="project" value="UniProtKB-KW"/>
</dbReference>
<evidence type="ECO:0000313" key="13">
    <source>
        <dbReference type="Proteomes" id="UP000595662"/>
    </source>
</evidence>
<dbReference type="VEuPathDB" id="FungiDB:PDIP_54540"/>
<comment type="subcellular location">
    <subcellularLocation>
        <location evidence="1">Secreted</location>
        <location evidence="1">Cell wall</location>
    </subcellularLocation>
</comment>
<dbReference type="GO" id="GO:0031505">
    <property type="term" value="P:fungal-type cell wall organization"/>
    <property type="evidence" value="ECO:0007669"/>
    <property type="project" value="TreeGrafter"/>
</dbReference>
<evidence type="ECO:0000256" key="5">
    <source>
        <dbReference type="ARBA" id="ARBA00022729"/>
    </source>
</evidence>
<evidence type="ECO:0000256" key="6">
    <source>
        <dbReference type="ARBA" id="ARBA00022801"/>
    </source>
</evidence>
<feature type="compositionally biased region" description="Low complexity" evidence="11">
    <location>
        <begin position="145"/>
        <end position="190"/>
    </location>
</feature>
<keyword evidence="6" id="KW-0378">Hydrolase</keyword>
<evidence type="ECO:0000256" key="2">
    <source>
        <dbReference type="ARBA" id="ARBA00010579"/>
    </source>
</evidence>
<reference evidence="12 13" key="1">
    <citation type="submission" date="2020-08" db="EMBL/GenBank/DDBJ databases">
        <title>The completed genome sequence of the pathogenic ascomycete fungus Penicillium digitatum.</title>
        <authorList>
            <person name="Wang M."/>
        </authorList>
    </citation>
    <scope>NUCLEOTIDE SEQUENCE [LARGE SCALE GENOMIC DNA]</scope>
    <source>
        <strain evidence="12 13">PdW03</strain>
    </source>
</reference>
<dbReference type="GO" id="GO:0009277">
    <property type="term" value="C:fungal-type cell wall"/>
    <property type="evidence" value="ECO:0007669"/>
    <property type="project" value="TreeGrafter"/>
</dbReference>
<feature type="region of interest" description="Disordered" evidence="11">
    <location>
        <begin position="145"/>
        <end position="191"/>
    </location>
</feature>
<dbReference type="GO" id="GO:0009986">
    <property type="term" value="C:cell surface"/>
    <property type="evidence" value="ECO:0007669"/>
    <property type="project" value="TreeGrafter"/>
</dbReference>
<dbReference type="PANTHER" id="PTHR31316">
    <property type="entry name" value="BETA-GLUCOSIDASE-LIKE PROTEIN NCA3, MITOCHONDRIAL-RELATED"/>
    <property type="match status" value="1"/>
</dbReference>
<evidence type="ECO:0000313" key="12">
    <source>
        <dbReference type="EMBL" id="QQK42988.1"/>
    </source>
</evidence>
<evidence type="ECO:0000256" key="4">
    <source>
        <dbReference type="ARBA" id="ARBA00022525"/>
    </source>
</evidence>
<dbReference type="Pfam" id="PF03856">
    <property type="entry name" value="SUN"/>
    <property type="match status" value="1"/>
</dbReference>
<dbReference type="RefSeq" id="XP_014534447.1">
    <property type="nucleotide sequence ID" value="XM_014678961.1"/>
</dbReference>
<evidence type="ECO:0000256" key="8">
    <source>
        <dbReference type="ARBA" id="ARBA00023295"/>
    </source>
</evidence>
<gene>
    <name evidence="12" type="ORF">Pdw03_6889</name>
</gene>
<dbReference type="EMBL" id="CP060775">
    <property type="protein sequence ID" value="QQK42988.1"/>
    <property type="molecule type" value="Genomic_DNA"/>
</dbReference>
<evidence type="ECO:0000256" key="3">
    <source>
        <dbReference type="ARBA" id="ARBA00022512"/>
    </source>
</evidence>
<keyword evidence="8" id="KW-0326">Glycosidase</keyword>
<sequence>MKFQNTVAALATVGLAAAHGHGHAHAHKRAAETETVSVPGPVVYDFVVLDPSKSGRPQPISSDEACKGLADHELEWLSSAVAAACPSSSSSTAAATSASTSTPTSAPTTTATVAPAILQEASAVITPASSSSTVGLTSSFTSTVEHTSSSTSTVEHASSSTSTVEHASSSTTTTAAATKSSSSSSNSGATGLTADFPDGEIDCGDFPSEYGALALDYLGLGGFSGIQYVTVLDDIISDIVTAVTGDECHHGAYCSYACPPGYQKSQWPTIQGSTGQSVGGLQCKTDNKLYLTNKNYKQLCIPGVGGVHVQNKMSDNVAVCRTDYPGTESETVPLSATPGVVHDLTCPDGDDYFLWEGKVTSAQYYVNPKGVTTEKGCQWGDGTESIGNWAPINLGVGYTTSGKFLSIFPNTPTTTKALDFNVKLEGDNLSDECRYEGGKFYDSKGLISGNGGCTVSVNSGKAYYVFYD</sequence>
<keyword evidence="7" id="KW-0119">Carbohydrate metabolism</keyword>
<dbReference type="InterPro" id="IPR005556">
    <property type="entry name" value="SUN"/>
</dbReference>
<organism evidence="12 13">
    <name type="scientific">Penicillium digitatum</name>
    <name type="common">Green mold</name>
    <dbReference type="NCBI Taxonomy" id="36651"/>
    <lineage>
        <taxon>Eukaryota</taxon>
        <taxon>Fungi</taxon>
        <taxon>Dikarya</taxon>
        <taxon>Ascomycota</taxon>
        <taxon>Pezizomycotina</taxon>
        <taxon>Eurotiomycetes</taxon>
        <taxon>Eurotiomycetidae</taxon>
        <taxon>Eurotiales</taxon>
        <taxon>Aspergillaceae</taxon>
        <taxon>Penicillium</taxon>
    </lineage>
</organism>
<keyword evidence="4" id="KW-0964">Secreted</keyword>
<evidence type="ECO:0000256" key="9">
    <source>
        <dbReference type="ARBA" id="ARBA00023316"/>
    </source>
</evidence>
<dbReference type="AlphaFoldDB" id="A0A7T6XKU2"/>
<name>A0A7T6XKU2_PENDI</name>
<evidence type="ECO:0000256" key="10">
    <source>
        <dbReference type="ARBA" id="ARBA00023326"/>
    </source>
</evidence>
<dbReference type="GO" id="GO:0016798">
    <property type="term" value="F:hydrolase activity, acting on glycosyl bonds"/>
    <property type="evidence" value="ECO:0007669"/>
    <property type="project" value="UniProtKB-KW"/>
</dbReference>
<dbReference type="OMA" id="CSYACQS"/>
<dbReference type="GeneID" id="26233770"/>
<evidence type="ECO:0000256" key="7">
    <source>
        <dbReference type="ARBA" id="ARBA00023277"/>
    </source>
</evidence>
<protein>
    <submittedName>
        <fullName evidence="12">SUN</fullName>
    </submittedName>
</protein>
<comment type="similarity">
    <text evidence="2">Belongs to the SUN family.</text>
</comment>
<evidence type="ECO:0000256" key="11">
    <source>
        <dbReference type="SAM" id="MobiDB-lite"/>
    </source>
</evidence>